<organism evidence="1 2">
    <name type="scientific">Dovyalis caffra</name>
    <dbReference type="NCBI Taxonomy" id="77055"/>
    <lineage>
        <taxon>Eukaryota</taxon>
        <taxon>Viridiplantae</taxon>
        <taxon>Streptophyta</taxon>
        <taxon>Embryophyta</taxon>
        <taxon>Tracheophyta</taxon>
        <taxon>Spermatophyta</taxon>
        <taxon>Magnoliopsida</taxon>
        <taxon>eudicotyledons</taxon>
        <taxon>Gunneridae</taxon>
        <taxon>Pentapetalae</taxon>
        <taxon>rosids</taxon>
        <taxon>fabids</taxon>
        <taxon>Malpighiales</taxon>
        <taxon>Salicaceae</taxon>
        <taxon>Flacourtieae</taxon>
        <taxon>Dovyalis</taxon>
    </lineage>
</organism>
<gene>
    <name evidence="1" type="ORF">DCAF_LOCUS9481</name>
</gene>
<dbReference type="EMBL" id="CAWUPB010000936">
    <property type="protein sequence ID" value="CAK7333519.1"/>
    <property type="molecule type" value="Genomic_DNA"/>
</dbReference>
<comment type="caution">
    <text evidence="1">The sequence shown here is derived from an EMBL/GenBank/DDBJ whole genome shotgun (WGS) entry which is preliminary data.</text>
</comment>
<protein>
    <submittedName>
        <fullName evidence="1">Uncharacterized protein</fullName>
    </submittedName>
</protein>
<evidence type="ECO:0000313" key="2">
    <source>
        <dbReference type="Proteomes" id="UP001314170"/>
    </source>
</evidence>
<sequence>MTSKTQVEGRQQKRRKKLATWRLETKDSKHYQSVDHRSSRLKTMNSEKPYSNYKKVARLVSVECWQCIVDLETMTKAKEHEPTS</sequence>
<evidence type="ECO:0000313" key="1">
    <source>
        <dbReference type="EMBL" id="CAK7333519.1"/>
    </source>
</evidence>
<name>A0AAV1RE88_9ROSI</name>
<dbReference type="Proteomes" id="UP001314170">
    <property type="component" value="Unassembled WGS sequence"/>
</dbReference>
<reference evidence="1 2" key="1">
    <citation type="submission" date="2024-01" db="EMBL/GenBank/DDBJ databases">
        <authorList>
            <person name="Waweru B."/>
        </authorList>
    </citation>
    <scope>NUCLEOTIDE SEQUENCE [LARGE SCALE GENOMIC DNA]</scope>
</reference>
<accession>A0AAV1RE88</accession>
<keyword evidence="2" id="KW-1185">Reference proteome</keyword>
<proteinExistence type="predicted"/>
<dbReference type="AlphaFoldDB" id="A0AAV1RE88"/>